<comment type="caution">
    <text evidence="1">The sequence shown here is derived from an EMBL/GenBank/DDBJ whole genome shotgun (WGS) entry which is preliminary data.</text>
</comment>
<dbReference type="EMBL" id="QMEC01000001">
    <property type="protein sequence ID" value="NMF61285.1"/>
    <property type="molecule type" value="Genomic_DNA"/>
</dbReference>
<protein>
    <recommendedName>
        <fullName evidence="3">Transposase</fullName>
    </recommendedName>
</protein>
<gene>
    <name evidence="1" type="ORF">DP115_00155</name>
</gene>
<evidence type="ECO:0008006" key="3">
    <source>
        <dbReference type="Google" id="ProtNLM"/>
    </source>
</evidence>
<organism evidence="1 2">
    <name type="scientific">Brasilonema octagenarum UFV-OR1</name>
    <dbReference type="NCBI Taxonomy" id="417115"/>
    <lineage>
        <taxon>Bacteria</taxon>
        <taxon>Bacillati</taxon>
        <taxon>Cyanobacteriota</taxon>
        <taxon>Cyanophyceae</taxon>
        <taxon>Nostocales</taxon>
        <taxon>Scytonemataceae</taxon>
        <taxon>Brasilonema</taxon>
        <taxon>Octagenarum group</taxon>
    </lineage>
</organism>
<name>A0ABX1M0I2_9CYAN</name>
<accession>A0ABX1M0I2</accession>
<evidence type="ECO:0000313" key="1">
    <source>
        <dbReference type="EMBL" id="NMF61285.1"/>
    </source>
</evidence>
<proteinExistence type="predicted"/>
<evidence type="ECO:0000313" key="2">
    <source>
        <dbReference type="Proteomes" id="UP000762253"/>
    </source>
</evidence>
<keyword evidence="2" id="KW-1185">Reference proteome</keyword>
<sequence length="117" mass="13196">MALLISPNGYAREDMLEKRTPVKGCGKPRYITGFTDRLGVANAPTQHWIHFFGERPSLIGETTPHASADARGMCCLRYLTKNGLPHLGTVLDNVMTYVLFCTLFIFYQEIAWYPSPK</sequence>
<dbReference type="Proteomes" id="UP000762253">
    <property type="component" value="Unassembled WGS sequence"/>
</dbReference>
<reference evidence="1 2" key="1">
    <citation type="submission" date="2018-06" db="EMBL/GenBank/DDBJ databases">
        <title>Comparative genomics of Brasilonema spp. strains.</title>
        <authorList>
            <person name="Alvarenga D.O."/>
            <person name="Fiore M.F."/>
            <person name="Varani A.M."/>
        </authorList>
    </citation>
    <scope>NUCLEOTIDE SEQUENCE [LARGE SCALE GENOMIC DNA]</scope>
    <source>
        <strain evidence="1 2">UFV-OR1</strain>
    </source>
</reference>